<accession>A0A0H4WTY2</accession>
<gene>
    <name evidence="3" type="ORF">A176_003838</name>
</gene>
<evidence type="ECO:0000256" key="1">
    <source>
        <dbReference type="SAM" id="MobiDB-lite"/>
    </source>
</evidence>
<dbReference type="InterPro" id="IPR001623">
    <property type="entry name" value="DnaJ_domain"/>
</dbReference>
<organism evidence="3 4">
    <name type="scientific">Pseudomyxococcus hansupus</name>
    <dbReference type="NCBI Taxonomy" id="1297742"/>
    <lineage>
        <taxon>Bacteria</taxon>
        <taxon>Pseudomonadati</taxon>
        <taxon>Myxococcota</taxon>
        <taxon>Myxococcia</taxon>
        <taxon>Myxococcales</taxon>
        <taxon>Cystobacterineae</taxon>
        <taxon>Myxococcaceae</taxon>
        <taxon>Pseudomyxococcus</taxon>
    </lineage>
</organism>
<dbReference type="PROSITE" id="PS50076">
    <property type="entry name" value="DNAJ_2"/>
    <property type="match status" value="1"/>
</dbReference>
<evidence type="ECO:0000313" key="4">
    <source>
        <dbReference type="Proteomes" id="UP000009026"/>
    </source>
</evidence>
<feature type="compositionally biased region" description="Acidic residues" evidence="1">
    <location>
        <begin position="290"/>
        <end position="307"/>
    </location>
</feature>
<dbReference type="eggNOG" id="COG2214">
    <property type="taxonomic scope" value="Bacteria"/>
</dbReference>
<dbReference type="SMART" id="SM00271">
    <property type="entry name" value="DnaJ"/>
    <property type="match status" value="1"/>
</dbReference>
<dbReference type="SUPFAM" id="SSF46565">
    <property type="entry name" value="Chaperone J-domain"/>
    <property type="match status" value="1"/>
</dbReference>
<dbReference type="InterPro" id="IPR036869">
    <property type="entry name" value="J_dom_sf"/>
</dbReference>
<evidence type="ECO:0000313" key="3">
    <source>
        <dbReference type="EMBL" id="AKQ66926.1"/>
    </source>
</evidence>
<feature type="domain" description="J" evidence="2">
    <location>
        <begin position="321"/>
        <end position="383"/>
    </location>
</feature>
<dbReference type="InterPro" id="IPR011011">
    <property type="entry name" value="Znf_FYVE_PHD"/>
</dbReference>
<dbReference type="AlphaFoldDB" id="A0A0H4WTY2"/>
<dbReference type="EMBL" id="CP012109">
    <property type="protein sequence ID" value="AKQ66926.1"/>
    <property type="molecule type" value="Genomic_DNA"/>
</dbReference>
<evidence type="ECO:0000259" key="2">
    <source>
        <dbReference type="PROSITE" id="PS50076"/>
    </source>
</evidence>
<dbReference type="SUPFAM" id="SSF57903">
    <property type="entry name" value="FYVE/PHD zinc finger"/>
    <property type="match status" value="1"/>
</dbReference>
<keyword evidence="4" id="KW-1185">Reference proteome</keyword>
<dbReference type="CDD" id="cd06257">
    <property type="entry name" value="DnaJ"/>
    <property type="match status" value="1"/>
</dbReference>
<name>A0A0H4WTY2_9BACT</name>
<sequence length="386" mass="41967">MLTAGILGLGVRRLAGGCEVCGDTVCQVCLGTQVLDAEAFRQRPSVPGATAGRKARGRVCRGCWWEYLTERGVSPPFPAPPGQRERATRAAREACQHPGVTQAMGFCPDCGDEVTWKAEYDNPVCTACDAPSHPRFNACWACGESFDEANAPEPVALGYRLEFDCDSEDCLGKLAWLMPFCPWCGEAKHWEPASGGALECTECDRPLDRAWAHCVRCGEEAPLPDDCGRCGQDLEETPSAARCEACHHIVCGDCFDTRVVPAAHGVSHERLLCSKCGVGFARPAPPEAPPVEDDEVEEEEEEEEAPEPEPAAPVEPPREPTAWEVLGITPATPFAEARRAYLTLVAQYHPDKVAQLGPKLQALALEETRKLNEAWELVRRKTSSPS</sequence>
<dbReference type="Proteomes" id="UP000009026">
    <property type="component" value="Chromosome"/>
</dbReference>
<protein>
    <submittedName>
        <fullName evidence="3">DnaJ domain protein</fullName>
    </submittedName>
</protein>
<dbReference type="KEGG" id="mym:A176_003838"/>
<reference evidence="3 4" key="1">
    <citation type="journal article" date="2016" name="PLoS ONE">
        <title>Complete Genome Sequence and Comparative Genomics of a Novel Myxobacterium Myxococcus hansupus.</title>
        <authorList>
            <person name="Sharma G."/>
            <person name="Narwani T."/>
            <person name="Subramanian S."/>
        </authorList>
    </citation>
    <scope>NUCLEOTIDE SEQUENCE [LARGE SCALE GENOMIC DNA]</scope>
    <source>
        <strain evidence="4">mixupus</strain>
    </source>
</reference>
<dbReference type="PATRIC" id="fig|1297742.4.peg.3881"/>
<dbReference type="STRING" id="1297742.A176_003838"/>
<proteinExistence type="predicted"/>
<dbReference type="Gene3D" id="1.10.287.110">
    <property type="entry name" value="DnaJ domain"/>
    <property type="match status" value="1"/>
</dbReference>
<feature type="region of interest" description="Disordered" evidence="1">
    <location>
        <begin position="284"/>
        <end position="318"/>
    </location>
</feature>